<organism evidence="3 4">
    <name type="scientific">Leptomonas seymouri</name>
    <dbReference type="NCBI Taxonomy" id="5684"/>
    <lineage>
        <taxon>Eukaryota</taxon>
        <taxon>Discoba</taxon>
        <taxon>Euglenozoa</taxon>
        <taxon>Kinetoplastea</taxon>
        <taxon>Metakinetoplastina</taxon>
        <taxon>Trypanosomatida</taxon>
        <taxon>Trypanosomatidae</taxon>
        <taxon>Leishmaniinae</taxon>
        <taxon>Leptomonas</taxon>
    </lineage>
</organism>
<dbReference type="OrthoDB" id="29879at2759"/>
<dbReference type="GO" id="GO:0046873">
    <property type="term" value="F:metal ion transmembrane transporter activity"/>
    <property type="evidence" value="ECO:0007669"/>
    <property type="project" value="InterPro"/>
</dbReference>
<evidence type="ECO:0000256" key="2">
    <source>
        <dbReference type="SAM" id="Phobius"/>
    </source>
</evidence>
<keyword evidence="2" id="KW-0812">Transmembrane</keyword>
<dbReference type="EMBL" id="LJSK01000071">
    <property type="protein sequence ID" value="KPI87892.1"/>
    <property type="molecule type" value="Genomic_DNA"/>
</dbReference>
<comment type="caution">
    <text evidence="3">The sequence shown here is derived from an EMBL/GenBank/DDBJ whole genome shotgun (WGS) entry which is preliminary data.</text>
</comment>
<accession>A0A0N1I5F0</accession>
<dbReference type="PANTHER" id="PTHR21535">
    <property type="entry name" value="MAGNESIUM AND COBALT TRANSPORT PROTEIN/MITOCHONDRIAL IMPORT INNER MEMBRANE TRANSLOCASE SUBUNIT TIM8"/>
    <property type="match status" value="1"/>
</dbReference>
<keyword evidence="2" id="KW-0472">Membrane</keyword>
<keyword evidence="2" id="KW-1133">Transmembrane helix</keyword>
<dbReference type="PANTHER" id="PTHR21535:SF51">
    <property type="entry name" value="MANGANESE RESISTANCE PROTEIN MNR2"/>
    <property type="match status" value="1"/>
</dbReference>
<gene>
    <name evidence="3" type="ORF">ABL78_3049</name>
</gene>
<dbReference type="AlphaFoldDB" id="A0A0N1I5F0"/>
<reference evidence="3 4" key="1">
    <citation type="journal article" date="2015" name="PLoS Pathog.">
        <title>Leptomonas seymouri: Adaptations to the Dixenous Life Cycle Analyzed by Genome Sequencing, Transcriptome Profiling and Co-infection with Leishmania donovani.</title>
        <authorList>
            <person name="Kraeva N."/>
            <person name="Butenko A."/>
            <person name="Hlavacova J."/>
            <person name="Kostygov A."/>
            <person name="Myskova J."/>
            <person name="Grybchuk D."/>
            <person name="Lestinova T."/>
            <person name="Votypka J."/>
            <person name="Volf P."/>
            <person name="Opperdoes F."/>
            <person name="Flegontov P."/>
            <person name="Lukes J."/>
            <person name="Yurchenko V."/>
        </authorList>
    </citation>
    <scope>NUCLEOTIDE SEQUENCE [LARGE SCALE GENOMIC DNA]</scope>
    <source>
        <strain evidence="3 4">ATCC 30220</strain>
    </source>
</reference>
<feature type="transmembrane region" description="Helical" evidence="2">
    <location>
        <begin position="633"/>
        <end position="650"/>
    </location>
</feature>
<sequence>MSGSRAQGIKSVPNSLDMAQVDAPSAAVPAASAVRSANAAAATPTVVFSSLPASPSVPRKDAFVPDGVTSEGGGDHTDSLQIRVWYLDDVFTLAEPKFLPDVAALKQLLPEKEPSFPSAASPMADDHFAKVPYCPIPSAATARESGWQVPAAGFNPELDAVSPTCDRPFFPSISLHPASPTHPGGHPAWVSVKAASQSELTEILEWLPIHVLTRRRIFNVLCQHDAQSGDESGDESGADESVAGKHVSKSLSKSKRSSKMRRSGGKDSNKAASHTNAATAEEDGGEEEEEDVTDENPPPQHHTARDNFLEYFPAHGYAVLCLQAVPLPNGESTHRGAMPKAEGPIHGRQAPSTPVVALAFESALFTFSLSPFGGEGDVRLIVANHVASPSSHSTRGGMPARVNTITNLSGAGTQTENGHSQREAAQKIGVDGATDSNAVASHKSTVPSADVNEGDASGTARFTHAAIARGERRAQFPPPPLWHPSLTLADTTPSHASPRSLHTGSPTTFSPHWNAATAISVVSSSLISAIIAYLQQSTRSLLREADQLDELVLQILPSRVDQDDMLVRMKCIRNLISTFHIDALQKERVLKQLLLPAMRKTPLAQSVKAIERYQRSLSSVRSTVIKLRKGRDIVNLASMTLISGVSARLLTHCNFMDYLNHVQTQIAVVVMPIAVIPGIFAANVKVPWTDLQSMTPFYCLFTITVSLMVIGVSFPLYKFFMYRMPKALAPLD</sequence>
<feature type="compositionally biased region" description="Basic residues" evidence="1">
    <location>
        <begin position="246"/>
        <end position="263"/>
    </location>
</feature>
<dbReference type="GO" id="GO:0016020">
    <property type="term" value="C:membrane"/>
    <property type="evidence" value="ECO:0007669"/>
    <property type="project" value="InterPro"/>
</dbReference>
<evidence type="ECO:0000313" key="3">
    <source>
        <dbReference type="EMBL" id="KPI87892.1"/>
    </source>
</evidence>
<evidence type="ECO:0000256" key="1">
    <source>
        <dbReference type="SAM" id="MobiDB-lite"/>
    </source>
</evidence>
<feature type="transmembrane region" description="Helical" evidence="2">
    <location>
        <begin position="662"/>
        <end position="684"/>
    </location>
</feature>
<feature type="region of interest" description="Disordered" evidence="1">
    <location>
        <begin position="473"/>
        <end position="509"/>
    </location>
</feature>
<feature type="compositionally biased region" description="Polar residues" evidence="1">
    <location>
        <begin position="488"/>
        <end position="509"/>
    </location>
</feature>
<name>A0A0N1I5F0_LEPSE</name>
<dbReference type="VEuPathDB" id="TriTrypDB:Lsey_0071_0310"/>
<feature type="compositionally biased region" description="Acidic residues" evidence="1">
    <location>
        <begin position="280"/>
        <end position="294"/>
    </location>
</feature>
<feature type="region of interest" description="Disordered" evidence="1">
    <location>
        <begin position="226"/>
        <end position="304"/>
    </location>
</feature>
<keyword evidence="4" id="KW-1185">Reference proteome</keyword>
<dbReference type="Proteomes" id="UP000038009">
    <property type="component" value="Unassembled WGS sequence"/>
</dbReference>
<feature type="transmembrane region" description="Helical" evidence="2">
    <location>
        <begin position="696"/>
        <end position="717"/>
    </location>
</feature>
<feature type="transmembrane region" description="Helical" evidence="2">
    <location>
        <begin position="513"/>
        <end position="534"/>
    </location>
</feature>
<protein>
    <submittedName>
        <fullName evidence="3">Uncharacterized protein</fullName>
    </submittedName>
</protein>
<dbReference type="OMA" id="PAWVSIK"/>
<evidence type="ECO:0000313" key="4">
    <source>
        <dbReference type="Proteomes" id="UP000038009"/>
    </source>
</evidence>
<proteinExistence type="predicted"/>